<name>A0AAN9KUM4_CANGL</name>
<evidence type="ECO:0000313" key="1">
    <source>
        <dbReference type="EMBL" id="KAK7323864.1"/>
    </source>
</evidence>
<dbReference type="Proteomes" id="UP001367508">
    <property type="component" value="Unassembled WGS sequence"/>
</dbReference>
<dbReference type="EMBL" id="JAYMYQ010000006">
    <property type="protein sequence ID" value="KAK7323864.1"/>
    <property type="molecule type" value="Genomic_DNA"/>
</dbReference>
<proteinExistence type="predicted"/>
<reference evidence="1 2" key="1">
    <citation type="submission" date="2024-01" db="EMBL/GenBank/DDBJ databases">
        <title>The genomes of 5 underutilized Papilionoideae crops provide insights into root nodulation and disease resistanc.</title>
        <authorList>
            <person name="Jiang F."/>
        </authorList>
    </citation>
    <scope>NUCLEOTIDE SEQUENCE [LARGE SCALE GENOMIC DNA]</scope>
    <source>
        <strain evidence="1">LVBAO_FW01</strain>
        <tissue evidence="1">Leaves</tissue>
    </source>
</reference>
<organism evidence="1 2">
    <name type="scientific">Canavalia gladiata</name>
    <name type="common">Sword bean</name>
    <name type="synonym">Dolichos gladiatus</name>
    <dbReference type="NCBI Taxonomy" id="3824"/>
    <lineage>
        <taxon>Eukaryota</taxon>
        <taxon>Viridiplantae</taxon>
        <taxon>Streptophyta</taxon>
        <taxon>Embryophyta</taxon>
        <taxon>Tracheophyta</taxon>
        <taxon>Spermatophyta</taxon>
        <taxon>Magnoliopsida</taxon>
        <taxon>eudicotyledons</taxon>
        <taxon>Gunneridae</taxon>
        <taxon>Pentapetalae</taxon>
        <taxon>rosids</taxon>
        <taxon>fabids</taxon>
        <taxon>Fabales</taxon>
        <taxon>Fabaceae</taxon>
        <taxon>Papilionoideae</taxon>
        <taxon>50 kb inversion clade</taxon>
        <taxon>NPAAA clade</taxon>
        <taxon>indigoferoid/millettioid clade</taxon>
        <taxon>Phaseoleae</taxon>
        <taxon>Canavalia</taxon>
    </lineage>
</organism>
<gene>
    <name evidence="1" type="ORF">VNO77_27361</name>
</gene>
<sequence>MSNTVATMTRRRLRIRGEQRCKREIWEKVVAHYSEKSPGGQGRRNITIHDGLNCESLENGMEMFTMKGSNKRWKGCHGELWR</sequence>
<keyword evidence="2" id="KW-1185">Reference proteome</keyword>
<dbReference type="AlphaFoldDB" id="A0AAN9KUM4"/>
<protein>
    <submittedName>
        <fullName evidence="1">Uncharacterized protein</fullName>
    </submittedName>
</protein>
<evidence type="ECO:0000313" key="2">
    <source>
        <dbReference type="Proteomes" id="UP001367508"/>
    </source>
</evidence>
<accession>A0AAN9KUM4</accession>
<comment type="caution">
    <text evidence="1">The sequence shown here is derived from an EMBL/GenBank/DDBJ whole genome shotgun (WGS) entry which is preliminary data.</text>
</comment>